<feature type="compositionally biased region" description="Basic residues" evidence="3">
    <location>
        <begin position="117"/>
        <end position="126"/>
    </location>
</feature>
<organism evidence="4 5">
    <name type="scientific">Gloeothece citriformis (strain PCC 7424)</name>
    <name type="common">Cyanothece sp. (strain PCC 7424)</name>
    <dbReference type="NCBI Taxonomy" id="65393"/>
    <lineage>
        <taxon>Bacteria</taxon>
        <taxon>Bacillati</taxon>
        <taxon>Cyanobacteriota</taxon>
        <taxon>Cyanophyceae</taxon>
        <taxon>Oscillatoriophycideae</taxon>
        <taxon>Chroococcales</taxon>
        <taxon>Aphanothecaceae</taxon>
        <taxon>Gloeothece</taxon>
        <taxon>Gloeothece citriformis</taxon>
    </lineage>
</organism>
<dbReference type="PANTHER" id="PTHR34654:SF1">
    <property type="entry name" value="RNA-BINDING PROTEIN KHPA"/>
    <property type="match status" value="1"/>
</dbReference>
<protein>
    <recommendedName>
        <fullName evidence="6">KH domain-containing protein</fullName>
    </recommendedName>
</protein>
<dbReference type="RefSeq" id="WP_015957189.1">
    <property type="nucleotide sequence ID" value="NC_011729.1"/>
</dbReference>
<sequence>MPNLAFYSSGAEYASPDYPGLVEFLISPFLESPDSLSVDCEQANQSRRIWIRLAFESEDKGRVYGRGGRNLQAIRTVLETAAKAAGQSLYLDIYENQAEVPRPKRQPRSDSSFSKPTTRRKHRTRRSVSPAPPSKFVPKPRFYQ</sequence>
<dbReference type="KEGG" id="cyc:PCC7424_5263"/>
<dbReference type="eggNOG" id="COG1837">
    <property type="taxonomic scope" value="Bacteria"/>
</dbReference>
<gene>
    <name evidence="4" type="ordered locus">PCC7424_5263</name>
</gene>
<dbReference type="AlphaFoldDB" id="B7KIC4"/>
<dbReference type="Pfam" id="PF13083">
    <property type="entry name" value="KH_KhpA-B"/>
    <property type="match status" value="1"/>
</dbReference>
<feature type="region of interest" description="Disordered" evidence="3">
    <location>
        <begin position="97"/>
        <end position="144"/>
    </location>
</feature>
<keyword evidence="5" id="KW-1185">Reference proteome</keyword>
<dbReference type="STRING" id="65393.PCC7424_5263"/>
<dbReference type="PANTHER" id="PTHR34654">
    <property type="entry name" value="UPF0109 PROTEIN SCO5592"/>
    <property type="match status" value="1"/>
</dbReference>
<evidence type="ECO:0000256" key="3">
    <source>
        <dbReference type="SAM" id="MobiDB-lite"/>
    </source>
</evidence>
<evidence type="ECO:0000256" key="2">
    <source>
        <dbReference type="ARBA" id="ARBA00022884"/>
    </source>
</evidence>
<dbReference type="GO" id="GO:0003723">
    <property type="term" value="F:RNA binding"/>
    <property type="evidence" value="ECO:0007669"/>
    <property type="project" value="UniProtKB-KW"/>
</dbReference>
<name>B7KIC4_GLOC7</name>
<evidence type="ECO:0000313" key="5">
    <source>
        <dbReference type="Proteomes" id="UP000002384"/>
    </source>
</evidence>
<keyword evidence="2" id="KW-0694">RNA-binding</keyword>
<dbReference type="OrthoDB" id="511849at2"/>
<evidence type="ECO:0000313" key="4">
    <source>
        <dbReference type="EMBL" id="ACK73611.1"/>
    </source>
</evidence>
<accession>B7KIC4</accession>
<dbReference type="EMBL" id="CP001291">
    <property type="protein sequence ID" value="ACK73611.1"/>
    <property type="molecule type" value="Genomic_DNA"/>
</dbReference>
<dbReference type="InterPro" id="IPR020627">
    <property type="entry name" value="KhpA"/>
</dbReference>
<dbReference type="Proteomes" id="UP000002384">
    <property type="component" value="Chromosome"/>
</dbReference>
<evidence type="ECO:0000256" key="1">
    <source>
        <dbReference type="ARBA" id="ARBA00022490"/>
    </source>
</evidence>
<proteinExistence type="predicted"/>
<dbReference type="HOGENOM" id="CLU_132074_2_0_3"/>
<evidence type="ECO:0008006" key="6">
    <source>
        <dbReference type="Google" id="ProtNLM"/>
    </source>
</evidence>
<reference evidence="5" key="1">
    <citation type="journal article" date="2011" name="MBio">
        <title>Novel metabolic attributes of the genus Cyanothece, comprising a group of unicellular nitrogen-fixing Cyanobacteria.</title>
        <authorList>
            <person name="Bandyopadhyay A."/>
            <person name="Elvitigala T."/>
            <person name="Welsh E."/>
            <person name="Stockel J."/>
            <person name="Liberton M."/>
            <person name="Min H."/>
            <person name="Sherman L.A."/>
            <person name="Pakrasi H.B."/>
        </authorList>
    </citation>
    <scope>NUCLEOTIDE SEQUENCE [LARGE SCALE GENOMIC DNA]</scope>
    <source>
        <strain evidence="5">PCC 7424</strain>
    </source>
</reference>
<dbReference type="CDD" id="cd22533">
    <property type="entry name" value="KH-II_YlqC-like"/>
    <property type="match status" value="1"/>
</dbReference>
<keyword evidence="1" id="KW-0963">Cytoplasm</keyword>